<dbReference type="InterPro" id="IPR024520">
    <property type="entry name" value="DUF3558"/>
</dbReference>
<keyword evidence="4" id="KW-1185">Reference proteome</keyword>
<evidence type="ECO:0000313" key="4">
    <source>
        <dbReference type="Proteomes" id="UP000199051"/>
    </source>
</evidence>
<reference evidence="4" key="1">
    <citation type="submission" date="2016-10" db="EMBL/GenBank/DDBJ databases">
        <authorList>
            <person name="Varghese N."/>
            <person name="Submissions S."/>
        </authorList>
    </citation>
    <scope>NUCLEOTIDE SEQUENCE [LARGE SCALE GENOMIC DNA]</scope>
    <source>
        <strain evidence="4">DSM 44260</strain>
    </source>
</reference>
<dbReference type="PROSITE" id="PS51257">
    <property type="entry name" value="PROKAR_LIPOPROTEIN"/>
    <property type="match status" value="1"/>
</dbReference>
<evidence type="ECO:0000256" key="2">
    <source>
        <dbReference type="SAM" id="SignalP"/>
    </source>
</evidence>
<feature type="chain" id="PRO_5039640323" description="DUF3558 domain-containing protein" evidence="2">
    <location>
        <begin position="20"/>
        <end position="184"/>
    </location>
</feature>
<dbReference type="STRING" id="155974.SAMN04487818_109159"/>
<dbReference type="Proteomes" id="UP000199051">
    <property type="component" value="Unassembled WGS sequence"/>
</dbReference>
<evidence type="ECO:0008006" key="5">
    <source>
        <dbReference type="Google" id="ProtNLM"/>
    </source>
</evidence>
<sequence>MRRTLLLVPVAVLALAAGACTSAEGGSPVPSGDAGRTGVPSTAPTTSKTTTSASPVDSLKPCELLTSSAAAAIGVSGSGKAKGGSTPSCEWRVDKGSVADSYLVGIAVHDDVGLDDAVASGSVERIEVGSRKAARFLGPSKSSCFIALELGAKSRVDVVATGGDGQKLCAPALDAAKLVEPELP</sequence>
<feature type="compositionally biased region" description="Low complexity" evidence="1">
    <location>
        <begin position="40"/>
        <end position="55"/>
    </location>
</feature>
<dbReference type="AlphaFoldDB" id="A0A1H9VXD3"/>
<protein>
    <recommendedName>
        <fullName evidence="5">DUF3558 domain-containing protein</fullName>
    </recommendedName>
</protein>
<name>A0A1H9VXD3_9PSEU</name>
<feature type="signal peptide" evidence="2">
    <location>
        <begin position="1"/>
        <end position="19"/>
    </location>
</feature>
<proteinExistence type="predicted"/>
<dbReference type="EMBL" id="FOGI01000009">
    <property type="protein sequence ID" value="SES26189.1"/>
    <property type="molecule type" value="Genomic_DNA"/>
</dbReference>
<evidence type="ECO:0000313" key="3">
    <source>
        <dbReference type="EMBL" id="SES26189.1"/>
    </source>
</evidence>
<organism evidence="3 4">
    <name type="scientific">Actinokineospora terrae</name>
    <dbReference type="NCBI Taxonomy" id="155974"/>
    <lineage>
        <taxon>Bacteria</taxon>
        <taxon>Bacillati</taxon>
        <taxon>Actinomycetota</taxon>
        <taxon>Actinomycetes</taxon>
        <taxon>Pseudonocardiales</taxon>
        <taxon>Pseudonocardiaceae</taxon>
        <taxon>Actinokineospora</taxon>
    </lineage>
</organism>
<feature type="region of interest" description="Disordered" evidence="1">
    <location>
        <begin position="21"/>
        <end position="58"/>
    </location>
</feature>
<accession>A0A1H9VXD3</accession>
<dbReference type="Pfam" id="PF12079">
    <property type="entry name" value="DUF3558"/>
    <property type="match status" value="1"/>
</dbReference>
<dbReference type="RefSeq" id="WP_177215695.1">
    <property type="nucleotide sequence ID" value="NZ_FOGI01000009.1"/>
</dbReference>
<evidence type="ECO:0000256" key="1">
    <source>
        <dbReference type="SAM" id="MobiDB-lite"/>
    </source>
</evidence>
<gene>
    <name evidence="3" type="ORF">SAMN04487818_109159</name>
</gene>
<keyword evidence="2" id="KW-0732">Signal</keyword>